<dbReference type="Gene3D" id="2.10.260.10">
    <property type="match status" value="1"/>
</dbReference>
<comment type="caution">
    <text evidence="2">The sequence shown here is derived from an EMBL/GenBank/DDBJ whole genome shotgun (WGS) entry which is preliminary data.</text>
</comment>
<dbReference type="EMBL" id="JAVCAP010000001">
    <property type="protein sequence ID" value="MDP8566437.1"/>
    <property type="molecule type" value="Genomic_DNA"/>
</dbReference>
<proteinExistence type="predicted"/>
<feature type="region of interest" description="Disordered" evidence="1">
    <location>
        <begin position="67"/>
        <end position="95"/>
    </location>
</feature>
<dbReference type="InterPro" id="IPR037914">
    <property type="entry name" value="SpoVT-AbrB_sf"/>
</dbReference>
<name>A0ABT9JPC8_9PROT</name>
<evidence type="ECO:0008006" key="4">
    <source>
        <dbReference type="Google" id="ProtNLM"/>
    </source>
</evidence>
<gene>
    <name evidence="2" type="ORF">Q9291_01120</name>
</gene>
<accession>A0ABT9JPC8</accession>
<evidence type="ECO:0000313" key="3">
    <source>
        <dbReference type="Proteomes" id="UP001225906"/>
    </source>
</evidence>
<evidence type="ECO:0000313" key="2">
    <source>
        <dbReference type="EMBL" id="MDP8566437.1"/>
    </source>
</evidence>
<dbReference type="RefSeq" id="WP_306388138.1">
    <property type="nucleotide sequence ID" value="NZ_JAVCAP010000001.1"/>
</dbReference>
<evidence type="ECO:0000256" key="1">
    <source>
        <dbReference type="SAM" id="MobiDB-lite"/>
    </source>
</evidence>
<reference evidence="3" key="1">
    <citation type="journal article" date="2019" name="Int. J. Syst. Evol. Microbiol.">
        <title>The Global Catalogue of Microorganisms (GCM) 10K type strain sequencing project: providing services to taxonomists for standard genome sequencing and annotation.</title>
        <authorList>
            <consortium name="The Broad Institute Genomics Platform"/>
            <consortium name="The Broad Institute Genome Sequencing Center for Infectious Disease"/>
            <person name="Wu L."/>
            <person name="Ma J."/>
        </authorList>
    </citation>
    <scope>NUCLEOTIDE SEQUENCE [LARGE SCALE GENOMIC DNA]</scope>
    <source>
        <strain evidence="3">VKM B-3159</strain>
    </source>
</reference>
<keyword evidence="3" id="KW-1185">Reference proteome</keyword>
<organism evidence="2 3">
    <name type="scientific">Methylophilus aquaticus</name>
    <dbReference type="NCBI Taxonomy" id="1971610"/>
    <lineage>
        <taxon>Bacteria</taxon>
        <taxon>Pseudomonadati</taxon>
        <taxon>Pseudomonadota</taxon>
        <taxon>Betaproteobacteria</taxon>
        <taxon>Nitrosomonadales</taxon>
        <taxon>Methylophilaceae</taxon>
        <taxon>Methylophilus</taxon>
    </lineage>
</organism>
<dbReference type="Proteomes" id="UP001225906">
    <property type="component" value="Unassembled WGS sequence"/>
</dbReference>
<dbReference type="SUPFAM" id="SSF89447">
    <property type="entry name" value="AbrB/MazE/MraZ-like"/>
    <property type="match status" value="1"/>
</dbReference>
<protein>
    <recommendedName>
        <fullName evidence="4">SpoVT-AbrB domain-containing protein</fullName>
    </recommendedName>
</protein>
<sequence>MQATAKVFNTGHSQAVRLPKAFRVEATEMWISKNEVTGEITLKPVVNDESKLDSLFRMLKENPLPDDFLADRTYAPPRNPFADDDQANAHEKTQP</sequence>